<evidence type="ECO:0000256" key="12">
    <source>
        <dbReference type="ARBA" id="ARBA00023098"/>
    </source>
</evidence>
<feature type="transmembrane region" description="Helical" evidence="16">
    <location>
        <begin position="105"/>
        <end position="123"/>
    </location>
</feature>
<evidence type="ECO:0000256" key="6">
    <source>
        <dbReference type="ARBA" id="ARBA00022516"/>
    </source>
</evidence>
<evidence type="ECO:0000256" key="3">
    <source>
        <dbReference type="ARBA" id="ARBA00005189"/>
    </source>
</evidence>
<feature type="region of interest" description="Disordered" evidence="17">
    <location>
        <begin position="21"/>
        <end position="47"/>
    </location>
</feature>
<gene>
    <name evidence="18" type="ORF">HG536_0A07760</name>
</gene>
<comment type="caution">
    <text evidence="16">Lacks conserved residue(s) required for the propagation of feature annotation.</text>
</comment>
<evidence type="ECO:0000256" key="16">
    <source>
        <dbReference type="RuleBase" id="RU367023"/>
    </source>
</evidence>
<dbReference type="GeneID" id="59324058"/>
<evidence type="ECO:0000313" key="18">
    <source>
        <dbReference type="EMBL" id="QLL30961.1"/>
    </source>
</evidence>
<comment type="subcellular location">
    <subcellularLocation>
        <location evidence="1 16">Endoplasmic reticulum membrane</location>
        <topology evidence="1 16">Multi-pass membrane protein</topology>
    </subcellularLocation>
</comment>
<comment type="similarity">
    <text evidence="4 16">Belongs to the diacylglycerol acyltransferase family.</text>
</comment>
<dbReference type="GO" id="GO:0019432">
    <property type="term" value="P:triglyceride biosynthetic process"/>
    <property type="evidence" value="ECO:0007669"/>
    <property type="project" value="UniProtKB-UniRule"/>
</dbReference>
<evidence type="ECO:0000256" key="14">
    <source>
        <dbReference type="ARBA" id="ARBA00023315"/>
    </source>
</evidence>
<keyword evidence="14 16" id="KW-0012">Acyltransferase</keyword>
<dbReference type="UniPathway" id="UPA00282"/>
<evidence type="ECO:0000256" key="1">
    <source>
        <dbReference type="ARBA" id="ARBA00004477"/>
    </source>
</evidence>
<evidence type="ECO:0000256" key="4">
    <source>
        <dbReference type="ARBA" id="ARBA00005420"/>
    </source>
</evidence>
<comment type="pathway">
    <text evidence="2 16">Glycerolipid metabolism; triacylglycerol biosynthesis.</text>
</comment>
<dbReference type="AlphaFoldDB" id="A0A7G3ZBS5"/>
<dbReference type="InterPro" id="IPR007130">
    <property type="entry name" value="DAGAT"/>
</dbReference>
<sequence length="455" mass="51911">MVQCDSEQELRQRFRIDQVELAKPVSGSTTPDTSVPEDDERGKGKPGLLKALREELSSMAHRSDKSRGSEQAQLTEESIVPGYGLPRLDACCSIQTPMRRRFQTAVVAWHVSSFVFLAVLSIYAFSNPFLWLISIPYTIYFLLDRTPGNGGVIRRRSHWFRSLPVWNLYCEYFPIGLVKGTPLQPTYTRKKPSLDDKRSKRSIFNVKSWRLFKRCDNMEATGPRYIFGYHPHGIGALGAFGAFGTEACGWSEKFPGIDVSLMTLVTQFHIPLYREYLMALGISAVSRKNSLKVLEQNHSICIVVGGARESLMSSIGSVHLVLKRRKGFIRLALETGNVCLVPTFGFGETDCYNIFHTGEDSYSRKLQLWIKKNYGFTIPLFYARGLFNYDFGVLPFRKPITVVTGNPIYVKEKIPNPSPEQLDHYHRLYIEELKRLYYDNRQKYGYGDVEMEIAG</sequence>
<comment type="catalytic activity">
    <reaction evidence="15 16">
        <text>an acyl-CoA + a 1,2-diacyl-sn-glycerol = a triacyl-sn-glycerol + CoA</text>
        <dbReference type="Rhea" id="RHEA:10868"/>
        <dbReference type="ChEBI" id="CHEBI:17815"/>
        <dbReference type="ChEBI" id="CHEBI:57287"/>
        <dbReference type="ChEBI" id="CHEBI:58342"/>
        <dbReference type="ChEBI" id="CHEBI:64615"/>
        <dbReference type="EC" id="2.3.1.20"/>
    </reaction>
</comment>
<dbReference type="GO" id="GO:0006071">
    <property type="term" value="P:glycerol metabolic process"/>
    <property type="evidence" value="ECO:0007669"/>
    <property type="project" value="UniProtKB-UniRule"/>
</dbReference>
<keyword evidence="12 16" id="KW-0443">Lipid metabolism</keyword>
<dbReference type="Proteomes" id="UP000515788">
    <property type="component" value="Chromosome 1"/>
</dbReference>
<dbReference type="EMBL" id="CP059246">
    <property type="protein sequence ID" value="QLL30961.1"/>
    <property type="molecule type" value="Genomic_DNA"/>
</dbReference>
<proteinExistence type="inferred from homology"/>
<evidence type="ECO:0000313" key="19">
    <source>
        <dbReference type="Proteomes" id="UP000515788"/>
    </source>
</evidence>
<evidence type="ECO:0000256" key="11">
    <source>
        <dbReference type="ARBA" id="ARBA00022989"/>
    </source>
</evidence>
<evidence type="ECO:0000256" key="2">
    <source>
        <dbReference type="ARBA" id="ARBA00004771"/>
    </source>
</evidence>
<evidence type="ECO:0000256" key="13">
    <source>
        <dbReference type="ARBA" id="ARBA00023136"/>
    </source>
</evidence>
<protein>
    <recommendedName>
        <fullName evidence="5 16">Diacylglycerol O-acyltransferase</fullName>
        <ecNumber evidence="5 16">2.3.1.20</ecNumber>
    </recommendedName>
</protein>
<evidence type="ECO:0000256" key="8">
    <source>
        <dbReference type="ARBA" id="ARBA00022692"/>
    </source>
</evidence>
<dbReference type="OrthoDB" id="264532at2759"/>
<keyword evidence="11 16" id="KW-1133">Transmembrane helix</keyword>
<evidence type="ECO:0000256" key="10">
    <source>
        <dbReference type="ARBA" id="ARBA00022824"/>
    </source>
</evidence>
<organism evidence="18 19">
    <name type="scientific">Torulaspora globosa</name>
    <dbReference type="NCBI Taxonomy" id="48254"/>
    <lineage>
        <taxon>Eukaryota</taxon>
        <taxon>Fungi</taxon>
        <taxon>Dikarya</taxon>
        <taxon>Ascomycota</taxon>
        <taxon>Saccharomycotina</taxon>
        <taxon>Saccharomycetes</taxon>
        <taxon>Saccharomycetales</taxon>
        <taxon>Saccharomycetaceae</taxon>
        <taxon>Torulaspora</taxon>
    </lineage>
</organism>
<keyword evidence="7" id="KW-0808">Transferase</keyword>
<dbReference type="KEGG" id="tgb:HG536_0A07760"/>
<evidence type="ECO:0000256" key="9">
    <source>
        <dbReference type="ARBA" id="ARBA00022798"/>
    </source>
</evidence>
<keyword evidence="8 16" id="KW-0812">Transmembrane</keyword>
<reference evidence="18 19" key="1">
    <citation type="submission" date="2020-06" db="EMBL/GenBank/DDBJ databases">
        <title>The yeast mating-type switching endonuclease HO is a domesticated member of an unorthodox homing genetic element family.</title>
        <authorList>
            <person name="Coughlan A.Y."/>
            <person name="Lombardi L."/>
            <person name="Braun-Galleani S."/>
            <person name="Martos A.R."/>
            <person name="Galeote V."/>
            <person name="Bigey F."/>
            <person name="Dequin S."/>
            <person name="Byrne K.P."/>
            <person name="Wolfe K.H."/>
        </authorList>
    </citation>
    <scope>NUCLEOTIDE SEQUENCE [LARGE SCALE GENOMIC DNA]</scope>
    <source>
        <strain evidence="18 19">CBS764</strain>
    </source>
</reference>
<dbReference type="Pfam" id="PF03982">
    <property type="entry name" value="DAGAT"/>
    <property type="match status" value="2"/>
</dbReference>
<keyword evidence="6 16" id="KW-0444">Lipid biosynthesis</keyword>
<evidence type="ECO:0000256" key="7">
    <source>
        <dbReference type="ARBA" id="ARBA00022679"/>
    </source>
</evidence>
<dbReference type="PANTHER" id="PTHR12317:SF0">
    <property type="entry name" value="ACYLTRANSFERASE"/>
    <property type="match status" value="1"/>
</dbReference>
<dbReference type="EC" id="2.3.1.20" evidence="5 16"/>
<keyword evidence="19" id="KW-1185">Reference proteome</keyword>
<comment type="function">
    <text evidence="16">Catalyzes the terminal and only committed step in triacylglycerol synthesis by using diacylglycerol and fatty acyl CoA as substrates.</text>
</comment>
<dbReference type="PANTHER" id="PTHR12317">
    <property type="entry name" value="DIACYLGLYCEROL O-ACYLTRANSFERASE"/>
    <property type="match status" value="1"/>
</dbReference>
<dbReference type="RefSeq" id="XP_037137636.1">
    <property type="nucleotide sequence ID" value="XM_037281741.1"/>
</dbReference>
<keyword evidence="13 16" id="KW-0472">Membrane</keyword>
<dbReference type="CDD" id="cd07987">
    <property type="entry name" value="LPLAT_MGAT-like"/>
    <property type="match status" value="1"/>
</dbReference>
<dbReference type="GO" id="GO:0004144">
    <property type="term" value="F:diacylglycerol O-acyltransferase activity"/>
    <property type="evidence" value="ECO:0007669"/>
    <property type="project" value="UniProtKB-UniRule"/>
</dbReference>
<comment type="pathway">
    <text evidence="3">Lipid metabolism.</text>
</comment>
<accession>A0A7G3ZBS5</accession>
<evidence type="ECO:0000256" key="17">
    <source>
        <dbReference type="SAM" id="MobiDB-lite"/>
    </source>
</evidence>
<keyword evidence="9" id="KW-0319">Glycerol metabolism</keyword>
<dbReference type="GO" id="GO:0005789">
    <property type="term" value="C:endoplasmic reticulum membrane"/>
    <property type="evidence" value="ECO:0007669"/>
    <property type="project" value="UniProtKB-SubCell"/>
</dbReference>
<evidence type="ECO:0000256" key="15">
    <source>
        <dbReference type="ARBA" id="ARBA00048109"/>
    </source>
</evidence>
<keyword evidence="10 16" id="KW-0256">Endoplasmic reticulum</keyword>
<name>A0A7G3ZBS5_9SACH</name>
<evidence type="ECO:0000256" key="5">
    <source>
        <dbReference type="ARBA" id="ARBA00013244"/>
    </source>
</evidence>